<evidence type="ECO:0000313" key="10">
    <source>
        <dbReference type="Proteomes" id="UP000199392"/>
    </source>
</evidence>
<feature type="transmembrane region" description="Helical" evidence="7">
    <location>
        <begin position="60"/>
        <end position="80"/>
    </location>
</feature>
<feature type="transmembrane region" description="Helical" evidence="7">
    <location>
        <begin position="30"/>
        <end position="53"/>
    </location>
</feature>
<dbReference type="Proteomes" id="UP000199392">
    <property type="component" value="Unassembled WGS sequence"/>
</dbReference>
<dbReference type="PANTHER" id="PTHR33362">
    <property type="entry name" value="SIALIC ACID TRAP TRANSPORTER PERMEASE PROTEIN SIAT-RELATED"/>
    <property type="match status" value="1"/>
</dbReference>
<dbReference type="GO" id="GO:0005886">
    <property type="term" value="C:plasma membrane"/>
    <property type="evidence" value="ECO:0007669"/>
    <property type="project" value="UniProtKB-SubCell"/>
</dbReference>
<keyword evidence="7" id="KW-0813">Transport</keyword>
<evidence type="ECO:0000256" key="7">
    <source>
        <dbReference type="RuleBase" id="RU369079"/>
    </source>
</evidence>
<evidence type="ECO:0000256" key="1">
    <source>
        <dbReference type="ARBA" id="ARBA00004429"/>
    </source>
</evidence>
<comment type="subcellular location">
    <subcellularLocation>
        <location evidence="1 7">Cell inner membrane</location>
        <topology evidence="1 7">Multi-pass membrane protein</topology>
    </subcellularLocation>
</comment>
<dbReference type="AlphaFoldDB" id="A0A1I6VVY8"/>
<feature type="transmembrane region" description="Helical" evidence="7">
    <location>
        <begin position="100"/>
        <end position="129"/>
    </location>
</feature>
<comment type="function">
    <text evidence="7">Part of the tripartite ATP-independent periplasmic (TRAP) transport system.</text>
</comment>
<keyword evidence="10" id="KW-1185">Reference proteome</keyword>
<evidence type="ECO:0000256" key="3">
    <source>
        <dbReference type="ARBA" id="ARBA00022519"/>
    </source>
</evidence>
<feature type="transmembrane region" description="Helical" evidence="7">
    <location>
        <begin position="322"/>
        <end position="347"/>
    </location>
</feature>
<dbReference type="InterPro" id="IPR010656">
    <property type="entry name" value="DctM"/>
</dbReference>
<gene>
    <name evidence="9" type="ORF">SAMN04488050_11355</name>
</gene>
<feature type="transmembrane region" description="Helical" evidence="7">
    <location>
        <begin position="359"/>
        <end position="379"/>
    </location>
</feature>
<keyword evidence="2" id="KW-1003">Cell membrane</keyword>
<feature type="transmembrane region" description="Helical" evidence="7">
    <location>
        <begin position="220"/>
        <end position="243"/>
    </location>
</feature>
<dbReference type="Pfam" id="PF06808">
    <property type="entry name" value="DctM"/>
    <property type="match status" value="1"/>
</dbReference>
<reference evidence="10" key="1">
    <citation type="submission" date="2016-10" db="EMBL/GenBank/DDBJ databases">
        <authorList>
            <person name="Varghese N."/>
            <person name="Submissions S."/>
        </authorList>
    </citation>
    <scope>NUCLEOTIDE SEQUENCE [LARGE SCALE GENOMIC DNA]</scope>
    <source>
        <strain evidence="10">DSM 26894</strain>
    </source>
</reference>
<name>A0A1I6VVY8_9RHOB</name>
<evidence type="ECO:0000256" key="6">
    <source>
        <dbReference type="ARBA" id="ARBA00023136"/>
    </source>
</evidence>
<dbReference type="NCBIfam" id="TIGR00786">
    <property type="entry name" value="dctM"/>
    <property type="match status" value="1"/>
</dbReference>
<keyword evidence="4 7" id="KW-0812">Transmembrane</keyword>
<dbReference type="STRING" id="311180.SAMN04488050_11355"/>
<sequence>MSSLLIGGIGVAALFGGILLGINVMVVLGLVGAFGLASLVGFKAATAILGTVFFDTTHSFHFSVIPLFLLMGFFAMRAGLGEDLFEATTKWLGNLRGGLAISTTLGAAAFGAASGSSVGTATVFTKLALPQMLDRGYDKSLASASIAIAGTLAVMIPPSALVVVYGILTDSSIGALLIAGFIPGIVFALVLCLAIWLTVLRNPSLAPQESYSFTLREKFASLKLAGPLVLIILLIVVGLYVGIFTPTEAGGIGAFATFLLAIIRHRGIKGVELRKTLLETIQTSAMIFGILICALVFSKFLALSGVANAVGGYLTGLDVNRWVIVLLVSLIYLALGMMMDAPALLAITLPITHPVMMNLGFDPIWFGIFVVLLVEIGAVTPPVGINCFVVQSASNGRVSLEQVFKGLLPFVLAGFAMLILLCLIPQIALFLPETML</sequence>
<proteinExistence type="inferred from homology"/>
<evidence type="ECO:0000259" key="8">
    <source>
        <dbReference type="Pfam" id="PF06808"/>
    </source>
</evidence>
<accession>A0A1I6VVY8</accession>
<dbReference type="PANTHER" id="PTHR33362:SF5">
    <property type="entry name" value="C4-DICARBOXYLATE TRAP TRANSPORTER LARGE PERMEASE PROTEIN DCTM"/>
    <property type="match status" value="1"/>
</dbReference>
<evidence type="ECO:0000256" key="2">
    <source>
        <dbReference type="ARBA" id="ARBA00022475"/>
    </source>
</evidence>
<feature type="transmembrane region" description="Helical" evidence="7">
    <location>
        <begin position="249"/>
        <end position="265"/>
    </location>
</feature>
<feature type="transmembrane region" description="Helical" evidence="7">
    <location>
        <begin position="407"/>
        <end position="431"/>
    </location>
</feature>
<dbReference type="GO" id="GO:0022857">
    <property type="term" value="F:transmembrane transporter activity"/>
    <property type="evidence" value="ECO:0007669"/>
    <property type="project" value="UniProtKB-UniRule"/>
</dbReference>
<dbReference type="OrthoDB" id="9790209at2"/>
<evidence type="ECO:0000313" key="9">
    <source>
        <dbReference type="EMBL" id="SFT17880.1"/>
    </source>
</evidence>
<feature type="transmembrane region" description="Helical" evidence="7">
    <location>
        <begin position="286"/>
        <end position="310"/>
    </location>
</feature>
<comment type="subunit">
    <text evidence="7">The complex comprises the extracytoplasmic solute receptor protein and the two transmembrane proteins.</text>
</comment>
<feature type="domain" description="TRAP C4-dicarboxylate transport system permease DctM subunit" evidence="8">
    <location>
        <begin position="12"/>
        <end position="427"/>
    </location>
</feature>
<protein>
    <recommendedName>
        <fullName evidence="7">TRAP transporter large permease protein</fullName>
    </recommendedName>
</protein>
<feature type="transmembrane region" description="Helical" evidence="7">
    <location>
        <begin position="141"/>
        <end position="167"/>
    </location>
</feature>
<dbReference type="PIRSF" id="PIRSF006066">
    <property type="entry name" value="HI0050"/>
    <property type="match status" value="1"/>
</dbReference>
<dbReference type="RefSeq" id="WP_092429127.1">
    <property type="nucleotide sequence ID" value="NZ_FNCL01000013.1"/>
</dbReference>
<keyword evidence="3 7" id="KW-0997">Cell inner membrane</keyword>
<keyword evidence="5 7" id="KW-1133">Transmembrane helix</keyword>
<dbReference type="InterPro" id="IPR004681">
    <property type="entry name" value="TRAP_DctM"/>
</dbReference>
<evidence type="ECO:0000256" key="4">
    <source>
        <dbReference type="ARBA" id="ARBA00022692"/>
    </source>
</evidence>
<dbReference type="EMBL" id="FOZW01000013">
    <property type="protein sequence ID" value="SFT17880.1"/>
    <property type="molecule type" value="Genomic_DNA"/>
</dbReference>
<keyword evidence="6 7" id="KW-0472">Membrane</keyword>
<evidence type="ECO:0000256" key="5">
    <source>
        <dbReference type="ARBA" id="ARBA00022989"/>
    </source>
</evidence>
<organism evidence="9 10">
    <name type="scientific">Alloyangia pacifica</name>
    <dbReference type="NCBI Taxonomy" id="311180"/>
    <lineage>
        <taxon>Bacteria</taxon>
        <taxon>Pseudomonadati</taxon>
        <taxon>Pseudomonadota</taxon>
        <taxon>Alphaproteobacteria</taxon>
        <taxon>Rhodobacterales</taxon>
        <taxon>Roseobacteraceae</taxon>
        <taxon>Alloyangia</taxon>
    </lineage>
</organism>
<comment type="similarity">
    <text evidence="7">Belongs to the TRAP transporter large permease family.</text>
</comment>
<feature type="transmembrane region" description="Helical" evidence="7">
    <location>
        <begin position="173"/>
        <end position="199"/>
    </location>
</feature>